<dbReference type="InterPro" id="IPR014746">
    <property type="entry name" value="Gln_synth/guanido_kin_cat_dom"/>
</dbReference>
<evidence type="ECO:0000256" key="1">
    <source>
        <dbReference type="ARBA" id="ARBA00022598"/>
    </source>
</evidence>
<dbReference type="SUPFAM" id="SSF55931">
    <property type="entry name" value="Glutamine synthetase/guanido kinase"/>
    <property type="match status" value="1"/>
</dbReference>
<evidence type="ECO:0000313" key="8">
    <source>
        <dbReference type="Proteomes" id="UP001597478"/>
    </source>
</evidence>
<evidence type="ECO:0000256" key="5">
    <source>
        <dbReference type="HAMAP-Rule" id="MF_01609"/>
    </source>
</evidence>
<dbReference type="NCBIfam" id="TIGR02050">
    <property type="entry name" value="gshA_cyan_rel"/>
    <property type="match status" value="1"/>
</dbReference>
<accession>A0ABW5WCL5</accession>
<protein>
    <recommendedName>
        <fullName evidence="5">Putative glutamate--cysteine ligase 2</fullName>
        <ecNumber evidence="5">6.3.2.2</ecNumber>
    </recommendedName>
    <alternativeName>
        <fullName evidence="5">Gamma-glutamylcysteine synthetase 2</fullName>
        <shortName evidence="5">GCS 2</shortName>
        <shortName evidence="5">Gamma-GCS 2</shortName>
    </alternativeName>
</protein>
<dbReference type="GO" id="GO:0004357">
    <property type="term" value="F:glutamate-cysteine ligase activity"/>
    <property type="evidence" value="ECO:0007669"/>
    <property type="project" value="UniProtKB-EC"/>
</dbReference>
<evidence type="ECO:0000256" key="3">
    <source>
        <dbReference type="ARBA" id="ARBA00022840"/>
    </source>
</evidence>
<dbReference type="Proteomes" id="UP001597478">
    <property type="component" value="Unassembled WGS sequence"/>
</dbReference>
<evidence type="ECO:0000256" key="2">
    <source>
        <dbReference type="ARBA" id="ARBA00022741"/>
    </source>
</evidence>
<name>A0ABW5WCL5_9PSEU</name>
<dbReference type="NCBIfam" id="NF010041">
    <property type="entry name" value="PRK13517.1-1"/>
    <property type="match status" value="1"/>
</dbReference>
<dbReference type="RefSeq" id="WP_377390758.1">
    <property type="nucleotide sequence ID" value="NZ_JBHSAN010000024.1"/>
</dbReference>
<evidence type="ECO:0000313" key="7">
    <source>
        <dbReference type="EMBL" id="MFD2800894.1"/>
    </source>
</evidence>
<dbReference type="InterPro" id="IPR006336">
    <property type="entry name" value="GCS2"/>
</dbReference>
<dbReference type="PANTHER" id="PTHR36510">
    <property type="entry name" value="GLUTAMATE--CYSTEINE LIGASE 2-RELATED"/>
    <property type="match status" value="1"/>
</dbReference>
<comment type="caution">
    <text evidence="7">The sequence shown here is derived from an EMBL/GenBank/DDBJ whole genome shotgun (WGS) entry which is preliminary data.</text>
</comment>
<comment type="similarity">
    <text evidence="5">Belongs to the glutamate--cysteine ligase type 2 family. YbdK subfamily.</text>
</comment>
<sequence>MSRFALRHRRLGDPGTGDQTTAETGRGGTGLSARTLGVEEEFLLVDPTTWQAVPVAEEVLARTRSYAGTCQAELRASQVEAATGVCTTAAELREHLLAGRRELATAAQAEGVVLVSCGTPALEGPDPAGGPGARFALIDGLYRGVVTGYQACGCHVHCAVPDREHAVAVVNHLRPWLPTLLALSANSPYAHGRDTGYASWRMVEQSRFPAAGIPPWFAGLKAYQSEVERLLDCGALVDDQMTFWLARPSPTLPTVEVRAADAAITPDEAVLQALLVRALVDTALAELDQGREATRVNDRVAAVALWSAARYGLAGKAVDPWTEHTGPATELVTALVEHVCPALERTGDLRTVHTIIDRLLRDGTGAQRQRRAAAKGLWRAMRSVAAETVRDV</sequence>
<dbReference type="InterPro" id="IPR011793">
    <property type="entry name" value="YbdK"/>
</dbReference>
<evidence type="ECO:0000256" key="4">
    <source>
        <dbReference type="ARBA" id="ARBA00048819"/>
    </source>
</evidence>
<comment type="function">
    <text evidence="5">ATP-dependent carboxylate-amine ligase which exhibits weak glutamate--cysteine ligase activity.</text>
</comment>
<keyword evidence="1 5" id="KW-0436">Ligase</keyword>
<keyword evidence="8" id="KW-1185">Reference proteome</keyword>
<feature type="region of interest" description="Disordered" evidence="6">
    <location>
        <begin position="1"/>
        <end position="31"/>
    </location>
</feature>
<dbReference type="EC" id="6.3.2.2" evidence="5"/>
<dbReference type="HAMAP" id="MF_01609">
    <property type="entry name" value="Glu_cys_ligase_2"/>
    <property type="match status" value="1"/>
</dbReference>
<comment type="catalytic activity">
    <reaction evidence="4 5">
        <text>L-cysteine + L-glutamate + ATP = gamma-L-glutamyl-L-cysteine + ADP + phosphate + H(+)</text>
        <dbReference type="Rhea" id="RHEA:13285"/>
        <dbReference type="ChEBI" id="CHEBI:15378"/>
        <dbReference type="ChEBI" id="CHEBI:29985"/>
        <dbReference type="ChEBI" id="CHEBI:30616"/>
        <dbReference type="ChEBI" id="CHEBI:35235"/>
        <dbReference type="ChEBI" id="CHEBI:43474"/>
        <dbReference type="ChEBI" id="CHEBI:58173"/>
        <dbReference type="ChEBI" id="CHEBI:456216"/>
        <dbReference type="EC" id="6.3.2.2"/>
    </reaction>
</comment>
<dbReference type="PANTHER" id="PTHR36510:SF1">
    <property type="entry name" value="GLUTAMATE--CYSTEINE LIGASE 2-RELATED"/>
    <property type="match status" value="1"/>
</dbReference>
<evidence type="ECO:0000256" key="6">
    <source>
        <dbReference type="SAM" id="MobiDB-lite"/>
    </source>
</evidence>
<reference evidence="8" key="1">
    <citation type="journal article" date="2019" name="Int. J. Syst. Evol. Microbiol.">
        <title>The Global Catalogue of Microorganisms (GCM) 10K type strain sequencing project: providing services to taxonomists for standard genome sequencing and annotation.</title>
        <authorList>
            <consortium name="The Broad Institute Genomics Platform"/>
            <consortium name="The Broad Institute Genome Sequencing Center for Infectious Disease"/>
            <person name="Wu L."/>
            <person name="Ma J."/>
        </authorList>
    </citation>
    <scope>NUCLEOTIDE SEQUENCE [LARGE SCALE GENOMIC DNA]</scope>
    <source>
        <strain evidence="8">IBRC-M 10906</strain>
    </source>
</reference>
<keyword evidence="3 5" id="KW-0067">ATP-binding</keyword>
<dbReference type="Gene3D" id="3.30.590.20">
    <property type="match status" value="1"/>
</dbReference>
<feature type="compositionally biased region" description="Basic residues" evidence="6">
    <location>
        <begin position="1"/>
        <end position="10"/>
    </location>
</feature>
<keyword evidence="2 5" id="KW-0547">Nucleotide-binding</keyword>
<dbReference type="InterPro" id="IPR050141">
    <property type="entry name" value="GCL_type2/YbdK_subfam"/>
</dbReference>
<dbReference type="Pfam" id="PF04107">
    <property type="entry name" value="GCS2"/>
    <property type="match status" value="1"/>
</dbReference>
<gene>
    <name evidence="7" type="ORF">ACFS2C_15995</name>
</gene>
<proteinExistence type="inferred from homology"/>
<organism evidence="7 8">
    <name type="scientific">Prauserella oleivorans</name>
    <dbReference type="NCBI Taxonomy" id="1478153"/>
    <lineage>
        <taxon>Bacteria</taxon>
        <taxon>Bacillati</taxon>
        <taxon>Actinomycetota</taxon>
        <taxon>Actinomycetes</taxon>
        <taxon>Pseudonocardiales</taxon>
        <taxon>Pseudonocardiaceae</taxon>
        <taxon>Prauserella</taxon>
    </lineage>
</organism>
<dbReference type="EMBL" id="JBHUOF010000021">
    <property type="protein sequence ID" value="MFD2800894.1"/>
    <property type="molecule type" value="Genomic_DNA"/>
</dbReference>